<evidence type="ECO:0000259" key="4">
    <source>
        <dbReference type="PROSITE" id="PS50893"/>
    </source>
</evidence>
<dbReference type="SMART" id="SM00382">
    <property type="entry name" value="AAA"/>
    <property type="match status" value="1"/>
</dbReference>
<evidence type="ECO:0000313" key="6">
    <source>
        <dbReference type="Proteomes" id="UP000613266"/>
    </source>
</evidence>
<reference evidence="5" key="1">
    <citation type="submission" date="2020-12" db="EMBL/GenBank/DDBJ databases">
        <title>The genome sequence of Inhella sp. 1Y17.</title>
        <authorList>
            <person name="Liu Y."/>
        </authorList>
    </citation>
    <scope>NUCLEOTIDE SEQUENCE</scope>
    <source>
        <strain evidence="5">1Y17</strain>
    </source>
</reference>
<keyword evidence="3 5" id="KW-0067">ATP-binding</keyword>
<keyword evidence="2" id="KW-0547">Nucleotide-binding</keyword>
<dbReference type="AlphaFoldDB" id="A0A931NFG5"/>
<dbReference type="InterPro" id="IPR017871">
    <property type="entry name" value="ABC_transporter-like_CS"/>
</dbReference>
<dbReference type="InterPro" id="IPR015854">
    <property type="entry name" value="ABC_transpr_LolD-like"/>
</dbReference>
<dbReference type="Gene3D" id="3.40.50.300">
    <property type="entry name" value="P-loop containing nucleotide triphosphate hydrolases"/>
    <property type="match status" value="1"/>
</dbReference>
<keyword evidence="6" id="KW-1185">Reference proteome</keyword>
<dbReference type="GO" id="GO:0022857">
    <property type="term" value="F:transmembrane transporter activity"/>
    <property type="evidence" value="ECO:0007669"/>
    <property type="project" value="TreeGrafter"/>
</dbReference>
<dbReference type="InterPro" id="IPR027417">
    <property type="entry name" value="P-loop_NTPase"/>
</dbReference>
<dbReference type="Proteomes" id="UP000613266">
    <property type="component" value="Unassembled WGS sequence"/>
</dbReference>
<dbReference type="InterPro" id="IPR003593">
    <property type="entry name" value="AAA+_ATPase"/>
</dbReference>
<dbReference type="PANTHER" id="PTHR24220:SF611">
    <property type="entry name" value="ATP-BINDING COMPONENT OF ABC TRANSPORTER-RELATED"/>
    <property type="match status" value="1"/>
</dbReference>
<dbReference type="GO" id="GO:0016887">
    <property type="term" value="F:ATP hydrolysis activity"/>
    <property type="evidence" value="ECO:0007669"/>
    <property type="project" value="InterPro"/>
</dbReference>
<dbReference type="PANTHER" id="PTHR24220">
    <property type="entry name" value="IMPORT ATP-BINDING PROTEIN"/>
    <property type="match status" value="1"/>
</dbReference>
<dbReference type="InterPro" id="IPR003439">
    <property type="entry name" value="ABC_transporter-like_ATP-bd"/>
</dbReference>
<dbReference type="EMBL" id="JAEDAK010000001">
    <property type="protein sequence ID" value="MBH9575598.1"/>
    <property type="molecule type" value="Genomic_DNA"/>
</dbReference>
<evidence type="ECO:0000256" key="3">
    <source>
        <dbReference type="ARBA" id="ARBA00022840"/>
    </source>
</evidence>
<sequence length="218" mass="23259">MLRWSGLALRYPQRAEGLQFADGELHAGEHLLLRGPSGSGKSSLIALLAGLRRASAGEVWLAGRSLSALSNPAIDAWRGEVLGVLPQRLHLIEGLSVRENLELPWLAVGRPPETARLGHLCERLGLEGLQKRLPSQLSVGQMQRVALARALARGPRLLLLDEPSSSLDDAATAALLQLVSELAQEQGVSLLVATHDARVVQGLATLPGLKTLQLEPAC</sequence>
<dbReference type="PROSITE" id="PS50893">
    <property type="entry name" value="ABC_TRANSPORTER_2"/>
    <property type="match status" value="1"/>
</dbReference>
<evidence type="ECO:0000256" key="2">
    <source>
        <dbReference type="ARBA" id="ARBA00022741"/>
    </source>
</evidence>
<organism evidence="5 6">
    <name type="scientific">Inhella proteolytica</name>
    <dbReference type="NCBI Taxonomy" id="2795029"/>
    <lineage>
        <taxon>Bacteria</taxon>
        <taxon>Pseudomonadati</taxon>
        <taxon>Pseudomonadota</taxon>
        <taxon>Betaproteobacteria</taxon>
        <taxon>Burkholderiales</taxon>
        <taxon>Sphaerotilaceae</taxon>
        <taxon>Inhella</taxon>
    </lineage>
</organism>
<keyword evidence="1" id="KW-1003">Cell membrane</keyword>
<protein>
    <submittedName>
        <fullName evidence="5">ATP-binding cassette domain-containing protein</fullName>
    </submittedName>
</protein>
<evidence type="ECO:0000256" key="1">
    <source>
        <dbReference type="ARBA" id="ARBA00022475"/>
    </source>
</evidence>
<keyword evidence="1" id="KW-0472">Membrane</keyword>
<dbReference type="Pfam" id="PF00005">
    <property type="entry name" value="ABC_tran"/>
    <property type="match status" value="1"/>
</dbReference>
<accession>A0A931NFG5</accession>
<name>A0A931NFG5_9BURK</name>
<evidence type="ECO:0000313" key="5">
    <source>
        <dbReference type="EMBL" id="MBH9575598.1"/>
    </source>
</evidence>
<dbReference type="GO" id="GO:0005524">
    <property type="term" value="F:ATP binding"/>
    <property type="evidence" value="ECO:0007669"/>
    <property type="project" value="UniProtKB-KW"/>
</dbReference>
<dbReference type="PROSITE" id="PS00211">
    <property type="entry name" value="ABC_TRANSPORTER_1"/>
    <property type="match status" value="1"/>
</dbReference>
<comment type="caution">
    <text evidence="5">The sequence shown here is derived from an EMBL/GenBank/DDBJ whole genome shotgun (WGS) entry which is preliminary data.</text>
</comment>
<gene>
    <name evidence="5" type="ORF">I7X39_01645</name>
</gene>
<feature type="domain" description="ABC transporter" evidence="4">
    <location>
        <begin position="2"/>
        <end position="216"/>
    </location>
</feature>
<dbReference type="SUPFAM" id="SSF52540">
    <property type="entry name" value="P-loop containing nucleoside triphosphate hydrolases"/>
    <property type="match status" value="1"/>
</dbReference>
<dbReference type="GO" id="GO:0005886">
    <property type="term" value="C:plasma membrane"/>
    <property type="evidence" value="ECO:0007669"/>
    <property type="project" value="TreeGrafter"/>
</dbReference>
<proteinExistence type="predicted"/>